<sequence length="60" mass="6512">MQSGITTKAFCGVLAILPVAAEVRQYPSSANTLNNSKHLVRWKTAPYIPALKDGVLRRTG</sequence>
<accession>A0A979GFY5</accession>
<dbReference type="KEGG" id="ecy:ECSE_2164"/>
<gene>
    <name evidence="1" type="ordered locus">ECSE_2164</name>
</gene>
<protein>
    <submittedName>
        <fullName evidence="1">Uncharacterized protein</fullName>
    </submittedName>
</protein>
<dbReference type="EMBL" id="AP009240">
    <property type="protein sequence ID" value="BAG77688.1"/>
    <property type="molecule type" value="Genomic_DNA"/>
</dbReference>
<reference evidence="1 2" key="1">
    <citation type="journal article" date="2008" name="DNA Res.">
        <title>Complete genome sequence and comparative analysis of the wild-type commensal Escherichia coli strain SE11 isolated from a healthy adult.</title>
        <authorList>
            <person name="Oshima K."/>
            <person name="Toh H."/>
            <person name="Ogura Y."/>
            <person name="Sasamoto H."/>
            <person name="Morita H."/>
            <person name="Park S.-H."/>
            <person name="Ooka T."/>
            <person name="Iyoda S."/>
            <person name="Taylor T.D."/>
            <person name="Hayashi T."/>
            <person name="Itoh K."/>
            <person name="Hattori M."/>
        </authorList>
    </citation>
    <scope>NUCLEOTIDE SEQUENCE [LARGE SCALE GENOMIC DNA]</scope>
    <source>
        <strain evidence="1 2">SE11</strain>
    </source>
</reference>
<evidence type="ECO:0000313" key="2">
    <source>
        <dbReference type="Proteomes" id="UP000008199"/>
    </source>
</evidence>
<name>A0A979GFY5_ECOSE</name>
<organism evidence="1 2">
    <name type="scientific">Escherichia coli (strain SE11)</name>
    <dbReference type="NCBI Taxonomy" id="409438"/>
    <lineage>
        <taxon>Bacteria</taxon>
        <taxon>Pseudomonadati</taxon>
        <taxon>Pseudomonadota</taxon>
        <taxon>Gammaproteobacteria</taxon>
        <taxon>Enterobacterales</taxon>
        <taxon>Enterobacteriaceae</taxon>
        <taxon>Escherichia</taxon>
    </lineage>
</organism>
<dbReference type="Proteomes" id="UP000008199">
    <property type="component" value="Chromosome"/>
</dbReference>
<dbReference type="AlphaFoldDB" id="A0A979GFY5"/>
<evidence type="ECO:0000313" key="1">
    <source>
        <dbReference type="EMBL" id="BAG77688.1"/>
    </source>
</evidence>
<proteinExistence type="predicted"/>